<gene>
    <name evidence="3" type="ORF">PNE09_03385</name>
</gene>
<dbReference type="InterPro" id="IPR002934">
    <property type="entry name" value="Polymerase_NTP_transf_dom"/>
</dbReference>
<name>A0AAW6D2M7_9FIRM</name>
<feature type="domain" description="N-acetyltransferase" evidence="2">
    <location>
        <begin position="1"/>
        <end position="146"/>
    </location>
</feature>
<dbReference type="Proteomes" id="UP001210809">
    <property type="component" value="Unassembled WGS sequence"/>
</dbReference>
<proteinExistence type="predicted"/>
<evidence type="ECO:0000313" key="3">
    <source>
        <dbReference type="EMBL" id="MDB8003108.1"/>
    </source>
</evidence>
<dbReference type="Pfam" id="PF13427">
    <property type="entry name" value="AadA_C"/>
    <property type="match status" value="1"/>
</dbReference>
<reference evidence="3" key="1">
    <citation type="submission" date="2023-01" db="EMBL/GenBank/DDBJ databases">
        <title>Human gut microbiome strain richness.</title>
        <authorList>
            <person name="Chen-Liaw A."/>
        </authorList>
    </citation>
    <scope>NUCLEOTIDE SEQUENCE</scope>
    <source>
        <strain evidence="3">1001283st1_G1_1001283B150217_161031</strain>
    </source>
</reference>
<dbReference type="EMBL" id="JAQLXW010000003">
    <property type="protein sequence ID" value="MDB8003108.1"/>
    <property type="molecule type" value="Genomic_DNA"/>
</dbReference>
<dbReference type="CDD" id="cd04301">
    <property type="entry name" value="NAT_SF"/>
    <property type="match status" value="1"/>
</dbReference>
<dbReference type="GO" id="GO:0016779">
    <property type="term" value="F:nucleotidyltransferase activity"/>
    <property type="evidence" value="ECO:0007669"/>
    <property type="project" value="InterPro"/>
</dbReference>
<dbReference type="InterPro" id="IPR043519">
    <property type="entry name" value="NT_sf"/>
</dbReference>
<keyword evidence="1 3" id="KW-0808">Transferase</keyword>
<dbReference type="Gene3D" id="3.30.460.10">
    <property type="entry name" value="Beta Polymerase, domain 2"/>
    <property type="match status" value="1"/>
</dbReference>
<organism evidence="3 4">
    <name type="scientific">[Eubacterium] siraeum</name>
    <dbReference type="NCBI Taxonomy" id="39492"/>
    <lineage>
        <taxon>Bacteria</taxon>
        <taxon>Bacillati</taxon>
        <taxon>Bacillota</taxon>
        <taxon>Clostridia</taxon>
        <taxon>Eubacteriales</taxon>
        <taxon>Oscillospiraceae</taxon>
        <taxon>Oscillospiraceae incertae sedis</taxon>
    </lineage>
</organism>
<evidence type="ECO:0000313" key="4">
    <source>
        <dbReference type="Proteomes" id="UP001210809"/>
    </source>
</evidence>
<dbReference type="SUPFAM" id="SSF81301">
    <property type="entry name" value="Nucleotidyltransferase"/>
    <property type="match status" value="1"/>
</dbReference>
<evidence type="ECO:0000259" key="2">
    <source>
        <dbReference type="PROSITE" id="PS51186"/>
    </source>
</evidence>
<dbReference type="InterPro" id="IPR016181">
    <property type="entry name" value="Acyl_CoA_acyltransferase"/>
</dbReference>
<dbReference type="PROSITE" id="PS51186">
    <property type="entry name" value="GNAT"/>
    <property type="match status" value="1"/>
</dbReference>
<accession>A0AAW6D2M7</accession>
<dbReference type="Pfam" id="PF13673">
    <property type="entry name" value="Acetyltransf_10"/>
    <property type="match status" value="1"/>
</dbReference>
<protein>
    <submittedName>
        <fullName evidence="3">GNAT family N-acetyltransferase</fullName>
        <ecNumber evidence="3">2.3.1.-</ecNumber>
    </submittedName>
</protein>
<dbReference type="InterPro" id="IPR000182">
    <property type="entry name" value="GNAT_dom"/>
</dbReference>
<sequence>MQLLYGVPEDIEKWMDLITEVRWDFPGLETQEKLNEHKTSVLKFMDKRQAVCVKEEAEIAGVILFSREHNMICCLAVAPRYRRRSVATMLMVEALANLDRAKEISVSTFRADDVKGIAPRTLYEKFGFVADELIEEFDYPNQKFVLFPAGAERKARQMSINGMVREISRILADCDPTIYLYGSSALNDFRLGWSDIDILVLTEKQISESQANLLVNLRRTMLADEPDNLYYRSFEGAMLTRSAFLANADDRVVYWGTSGERITDRYLLDGFGKTELIESSLLLYGKDIRKELRYPDLHELYADVNRHYKTIRKYAQSTGRNFYSFGWLLDISRCIYILRTGKIISKTKAAEWALQNNLCPDVHALTTALNVRKCPLKYRYDKDTFDYAETLGEVVQRFADVLEKELKAIE</sequence>
<dbReference type="Pfam" id="PF01909">
    <property type="entry name" value="NTP_transf_2"/>
    <property type="match status" value="1"/>
</dbReference>
<dbReference type="SUPFAM" id="SSF55729">
    <property type="entry name" value="Acyl-CoA N-acyltransferases (Nat)"/>
    <property type="match status" value="1"/>
</dbReference>
<dbReference type="CDD" id="cd05403">
    <property type="entry name" value="NT_KNTase_like"/>
    <property type="match status" value="1"/>
</dbReference>
<dbReference type="InterPro" id="IPR025184">
    <property type="entry name" value="AadA_C"/>
</dbReference>
<dbReference type="GO" id="GO:0016747">
    <property type="term" value="F:acyltransferase activity, transferring groups other than amino-acyl groups"/>
    <property type="evidence" value="ECO:0007669"/>
    <property type="project" value="InterPro"/>
</dbReference>
<evidence type="ECO:0000256" key="1">
    <source>
        <dbReference type="ARBA" id="ARBA00022679"/>
    </source>
</evidence>
<dbReference type="EC" id="2.3.1.-" evidence="3"/>
<comment type="caution">
    <text evidence="3">The sequence shown here is derived from an EMBL/GenBank/DDBJ whole genome shotgun (WGS) entry which is preliminary data.</text>
</comment>
<keyword evidence="3" id="KW-0012">Acyltransferase</keyword>
<dbReference type="Gene3D" id="3.40.630.30">
    <property type="match status" value="1"/>
</dbReference>
<dbReference type="AlphaFoldDB" id="A0AAW6D2M7"/>